<dbReference type="Proteomes" id="UP001633002">
    <property type="component" value="Unassembled WGS sequence"/>
</dbReference>
<evidence type="ECO:0000256" key="1">
    <source>
        <dbReference type="SAM" id="MobiDB-lite"/>
    </source>
</evidence>
<feature type="compositionally biased region" description="Low complexity" evidence="1">
    <location>
        <begin position="204"/>
        <end position="215"/>
    </location>
</feature>
<gene>
    <name evidence="2" type="ORF">R1sor_010017</name>
</gene>
<dbReference type="AlphaFoldDB" id="A0ABD3HY80"/>
<sequence>MRGTTDVSSHKERAATLIHMWCDEKGTECFAEQLVNLLDKEYLRLWPGLSHIAFPKKKDRLRGGCIPNKHWRFRFYSGCAAVLGWTDRVTYGDSRYYGQDLHEAIKLLWPDEDAVRPVKLSHRVRKLRNLKMAHTPTMTPMKHIASDDDVESEIETLLSVPFRVVGGQSPSVAPRKARIVSSSSRRQTKFLSPLKSPLRVTVYPSPNGSNSGWSSLCTQPEGSQFSLRRSKQQARKSSFRETVEFPEQAEIPANAESLAFEGDDPVLAEDVLPGRKPPPSLRHQQRWKVKPHVEGVRLSSSHHCVIDESALPVIRNSTSSFRAPHGYVTRNLFQENSTDHCSAETSNSNRGNSVNYVSSKNVGGAVGVHRIVGVEKEFFTDINLLGSECCDSEYICCELISESEADENNVSSLQVRLFHNGLTVDTFRSCCSFAEKFQNCTNHESYKSVLSGVQTEGVCSAAAQLLHPTVLSQPFSSESEDDWVEASDDSFSGSDSTSDWEEYAAEICEEDLPRLGIVKLDVDFEADPFEWRMADEFWRSHRVDYSHDTKFKGPHPEPVPEWFGEYIHCGEGARLQPIQIFNRVFPLDVMSRYTIPSMGRPGVTVACVANSQSSLAQNVTGVLCALGIVTCSTIGIRIAARRAEVDGRADGVVGTSELSWEAGSLCLESNAFLLVLLYVEHQLGSGNK</sequence>
<name>A0ABD3HY80_9MARC</name>
<evidence type="ECO:0000313" key="2">
    <source>
        <dbReference type="EMBL" id="KAL3695941.1"/>
    </source>
</evidence>
<protein>
    <submittedName>
        <fullName evidence="2">Uncharacterized protein</fullName>
    </submittedName>
</protein>
<accession>A0ABD3HY80</accession>
<organism evidence="2 3">
    <name type="scientific">Riccia sorocarpa</name>
    <dbReference type="NCBI Taxonomy" id="122646"/>
    <lineage>
        <taxon>Eukaryota</taxon>
        <taxon>Viridiplantae</taxon>
        <taxon>Streptophyta</taxon>
        <taxon>Embryophyta</taxon>
        <taxon>Marchantiophyta</taxon>
        <taxon>Marchantiopsida</taxon>
        <taxon>Marchantiidae</taxon>
        <taxon>Marchantiales</taxon>
        <taxon>Ricciaceae</taxon>
        <taxon>Riccia</taxon>
    </lineage>
</organism>
<feature type="compositionally biased region" description="Polar residues" evidence="1">
    <location>
        <begin position="216"/>
        <end position="227"/>
    </location>
</feature>
<dbReference type="EMBL" id="JBJQOH010000002">
    <property type="protein sequence ID" value="KAL3695941.1"/>
    <property type="molecule type" value="Genomic_DNA"/>
</dbReference>
<proteinExistence type="predicted"/>
<comment type="caution">
    <text evidence="2">The sequence shown here is derived from an EMBL/GenBank/DDBJ whole genome shotgun (WGS) entry which is preliminary data.</text>
</comment>
<evidence type="ECO:0000313" key="3">
    <source>
        <dbReference type="Proteomes" id="UP001633002"/>
    </source>
</evidence>
<reference evidence="2 3" key="1">
    <citation type="submission" date="2024-09" db="EMBL/GenBank/DDBJ databases">
        <title>Chromosome-scale assembly of Riccia sorocarpa.</title>
        <authorList>
            <person name="Paukszto L."/>
        </authorList>
    </citation>
    <scope>NUCLEOTIDE SEQUENCE [LARGE SCALE GENOMIC DNA]</scope>
    <source>
        <strain evidence="2">LP-2024</strain>
        <tissue evidence="2">Aerial parts of the thallus</tissue>
    </source>
</reference>
<feature type="region of interest" description="Disordered" evidence="1">
    <location>
        <begin position="201"/>
        <end position="257"/>
    </location>
</feature>
<keyword evidence="3" id="KW-1185">Reference proteome</keyword>